<protein>
    <submittedName>
        <fullName evidence="2">Uncharacterized protein</fullName>
    </submittedName>
</protein>
<dbReference type="EMBL" id="CP157485">
    <property type="protein sequence ID" value="XBO48812.1"/>
    <property type="molecule type" value="Genomic_DNA"/>
</dbReference>
<name>A0AAU7K7X8_9SPHI</name>
<accession>A0AAU7K7X8</accession>
<evidence type="ECO:0000313" key="2">
    <source>
        <dbReference type="EMBL" id="XBO48812.1"/>
    </source>
</evidence>
<gene>
    <name evidence="2" type="ORF">ABEG20_04265</name>
</gene>
<organism evidence="2">
    <name type="scientific">Pedobacter sp. KACC 23697</name>
    <dbReference type="NCBI Taxonomy" id="3149230"/>
    <lineage>
        <taxon>Bacteria</taxon>
        <taxon>Pseudomonadati</taxon>
        <taxon>Bacteroidota</taxon>
        <taxon>Sphingobacteriia</taxon>
        <taxon>Sphingobacteriales</taxon>
        <taxon>Sphingobacteriaceae</taxon>
        <taxon>Pedobacter</taxon>
    </lineage>
</organism>
<feature type="compositionally biased region" description="Basic and acidic residues" evidence="1">
    <location>
        <begin position="7"/>
        <end position="19"/>
    </location>
</feature>
<dbReference type="AlphaFoldDB" id="A0AAU7K7X8"/>
<proteinExistence type="predicted"/>
<reference evidence="2" key="1">
    <citation type="submission" date="2024-05" db="EMBL/GenBank/DDBJ databases">
        <authorList>
            <person name="Kim S."/>
            <person name="Heo J."/>
            <person name="Choi H."/>
            <person name="Choi Y."/>
            <person name="Kwon S.-W."/>
            <person name="Kim Y."/>
        </authorList>
    </citation>
    <scope>NUCLEOTIDE SEQUENCE</scope>
    <source>
        <strain evidence="2">KACC 23697</strain>
    </source>
</reference>
<dbReference type="RefSeq" id="WP_406826153.1">
    <property type="nucleotide sequence ID" value="NZ_CP157485.1"/>
</dbReference>
<evidence type="ECO:0000256" key="1">
    <source>
        <dbReference type="SAM" id="MobiDB-lite"/>
    </source>
</evidence>
<feature type="compositionally biased region" description="Polar residues" evidence="1">
    <location>
        <begin position="38"/>
        <end position="50"/>
    </location>
</feature>
<feature type="compositionally biased region" description="Polar residues" evidence="1">
    <location>
        <begin position="58"/>
        <end position="67"/>
    </location>
</feature>
<feature type="region of interest" description="Disordered" evidence="1">
    <location>
        <begin position="1"/>
        <end position="97"/>
    </location>
</feature>
<sequence>MLTYNREIMENDKNKKEQQEESLTDQEQLAQAALGNTEAIQSSTDNNTDILSIPEISGTGSNPSSAAPHSLIVHEDENGEKKYEEGSSETSNNEKEE</sequence>
<feature type="compositionally biased region" description="Basic and acidic residues" evidence="1">
    <location>
        <begin position="72"/>
        <end position="85"/>
    </location>
</feature>